<dbReference type="SMART" id="SM00535">
    <property type="entry name" value="RIBOc"/>
    <property type="match status" value="1"/>
</dbReference>
<dbReference type="GO" id="GO:0005737">
    <property type="term" value="C:cytoplasm"/>
    <property type="evidence" value="ECO:0007669"/>
    <property type="project" value="TreeGrafter"/>
</dbReference>
<dbReference type="Proteomes" id="UP000593561">
    <property type="component" value="Unassembled WGS sequence"/>
</dbReference>
<name>A0A7J8R858_GOSDV</name>
<dbReference type="Gene3D" id="1.10.1520.10">
    <property type="entry name" value="Ribonuclease III domain"/>
    <property type="match status" value="1"/>
</dbReference>
<gene>
    <name evidence="4" type="ORF">Godav_010920</name>
</gene>
<evidence type="ECO:0000313" key="5">
    <source>
        <dbReference type="Proteomes" id="UP000593561"/>
    </source>
</evidence>
<comment type="caution">
    <text evidence="4">The sequence shown here is derived from an EMBL/GenBank/DDBJ whole genome shotgun (WGS) entry which is preliminary data.</text>
</comment>
<dbReference type="PROSITE" id="PS50142">
    <property type="entry name" value="RNASE_3_2"/>
    <property type="match status" value="1"/>
</dbReference>
<dbReference type="PANTHER" id="PTHR14950">
    <property type="entry name" value="DICER-RELATED"/>
    <property type="match status" value="1"/>
</dbReference>
<dbReference type="GO" id="GO:0004525">
    <property type="term" value="F:ribonuclease III activity"/>
    <property type="evidence" value="ECO:0007669"/>
    <property type="project" value="InterPro"/>
</dbReference>
<evidence type="ECO:0000256" key="2">
    <source>
        <dbReference type="SAM" id="Phobius"/>
    </source>
</evidence>
<dbReference type="EMBL" id="JABFAC010000004">
    <property type="protein sequence ID" value="MBA0610019.1"/>
    <property type="molecule type" value="Genomic_DNA"/>
</dbReference>
<keyword evidence="1" id="KW-0378">Hydrolase</keyword>
<dbReference type="SUPFAM" id="SSF69065">
    <property type="entry name" value="RNase III domain-like"/>
    <property type="match status" value="1"/>
</dbReference>
<reference evidence="4 5" key="1">
    <citation type="journal article" date="2019" name="Genome Biol. Evol.">
        <title>Insights into the evolution of the New World diploid cottons (Gossypium, subgenus Houzingenia) based on genome sequencing.</title>
        <authorList>
            <person name="Grover C.E."/>
            <person name="Arick M.A. 2nd"/>
            <person name="Thrash A."/>
            <person name="Conover J.L."/>
            <person name="Sanders W.S."/>
            <person name="Peterson D.G."/>
            <person name="Frelichowski J.E."/>
            <person name="Scheffler J.A."/>
            <person name="Scheffler B.E."/>
            <person name="Wendel J.F."/>
        </authorList>
    </citation>
    <scope>NUCLEOTIDE SEQUENCE [LARGE SCALE GENOMIC DNA]</scope>
    <source>
        <strain evidence="4">27</strain>
        <tissue evidence="4">Leaf</tissue>
    </source>
</reference>
<keyword evidence="2" id="KW-0472">Membrane</keyword>
<dbReference type="GO" id="GO:0030422">
    <property type="term" value="P:siRNA processing"/>
    <property type="evidence" value="ECO:0007669"/>
    <property type="project" value="TreeGrafter"/>
</dbReference>
<dbReference type="SUPFAM" id="SSF54768">
    <property type="entry name" value="dsRNA-binding domain-like"/>
    <property type="match status" value="1"/>
</dbReference>
<dbReference type="GO" id="GO:0003723">
    <property type="term" value="F:RNA binding"/>
    <property type="evidence" value="ECO:0007669"/>
    <property type="project" value="TreeGrafter"/>
</dbReference>
<keyword evidence="2" id="KW-0812">Transmembrane</keyword>
<dbReference type="CDD" id="cd00593">
    <property type="entry name" value="RIBOc"/>
    <property type="match status" value="1"/>
</dbReference>
<feature type="domain" description="RNase III" evidence="3">
    <location>
        <begin position="69"/>
        <end position="206"/>
    </location>
</feature>
<dbReference type="Gene3D" id="3.30.160.20">
    <property type="match status" value="1"/>
</dbReference>
<dbReference type="InterPro" id="IPR000999">
    <property type="entry name" value="RNase_III_dom"/>
</dbReference>
<proteinExistence type="predicted"/>
<dbReference type="InterPro" id="IPR036389">
    <property type="entry name" value="RNase_III_sf"/>
</dbReference>
<dbReference type="Pfam" id="PF14709">
    <property type="entry name" value="DND1_DSRM"/>
    <property type="match status" value="1"/>
</dbReference>
<dbReference type="GO" id="GO:0005634">
    <property type="term" value="C:nucleus"/>
    <property type="evidence" value="ECO:0007669"/>
    <property type="project" value="TreeGrafter"/>
</dbReference>
<keyword evidence="5" id="KW-1185">Reference proteome</keyword>
<evidence type="ECO:0000313" key="4">
    <source>
        <dbReference type="EMBL" id="MBA0610019.1"/>
    </source>
</evidence>
<evidence type="ECO:0000259" key="3">
    <source>
        <dbReference type="PROSITE" id="PS50142"/>
    </source>
</evidence>
<accession>A0A7J8R858</accession>
<feature type="transmembrane region" description="Helical" evidence="2">
    <location>
        <begin position="22"/>
        <end position="42"/>
    </location>
</feature>
<keyword evidence="2" id="KW-1133">Transmembrane helix</keyword>
<protein>
    <recommendedName>
        <fullName evidence="3">RNase III domain-containing protein</fullName>
    </recommendedName>
</protein>
<dbReference type="AlphaFoldDB" id="A0A7J8R858"/>
<sequence length="315" mass="35704">MEHHFTQLDDGASADVKPASNFGAAVATVLLALLLQIFWRCCRSIYRNHVKKYKFSSSSAAANMDRSIIAAVEKILKYTFKDKRLLKEALTHSSCCEDMSYERLEFIGDAVLGLAVATQFFCWEQPLNPYQLTLLRKKSVSNERLALMAARHELDRFIRSKDIALNSKVRDYVKAVKQGDDHTVRGPDILADIVEALAGAVYLDLNFDLTKLWTIFKDVLMIDEIEVPKDSESPEIIGAQKELYGLCGKRNWGRPVYSLVKAEPCQYEMKYVYSVEVETDDGVCRHKGDEKSTPKDARNSAAYLLLRSLQQFSII</sequence>
<organism evidence="4 5">
    <name type="scientific">Gossypium davidsonii</name>
    <name type="common">Davidson's cotton</name>
    <name type="synonym">Gossypium klotzschianum subsp. davidsonii</name>
    <dbReference type="NCBI Taxonomy" id="34287"/>
    <lineage>
        <taxon>Eukaryota</taxon>
        <taxon>Viridiplantae</taxon>
        <taxon>Streptophyta</taxon>
        <taxon>Embryophyta</taxon>
        <taxon>Tracheophyta</taxon>
        <taxon>Spermatophyta</taxon>
        <taxon>Magnoliopsida</taxon>
        <taxon>eudicotyledons</taxon>
        <taxon>Gunneridae</taxon>
        <taxon>Pentapetalae</taxon>
        <taxon>rosids</taxon>
        <taxon>malvids</taxon>
        <taxon>Malvales</taxon>
        <taxon>Malvaceae</taxon>
        <taxon>Malvoideae</taxon>
        <taxon>Gossypium</taxon>
    </lineage>
</organism>
<dbReference type="PANTHER" id="PTHR14950:SF51">
    <property type="entry name" value="RNASE III DOMAIN-CONTAINING PROTEIN"/>
    <property type="match status" value="1"/>
</dbReference>
<evidence type="ECO:0000256" key="1">
    <source>
        <dbReference type="ARBA" id="ARBA00022801"/>
    </source>
</evidence>
<dbReference type="Pfam" id="PF00636">
    <property type="entry name" value="Ribonuclease_3"/>
    <property type="match status" value="1"/>
</dbReference>